<dbReference type="InterPro" id="IPR000160">
    <property type="entry name" value="GGDEF_dom"/>
</dbReference>
<dbReference type="InterPro" id="IPR043128">
    <property type="entry name" value="Rev_trsase/Diguanyl_cyclase"/>
</dbReference>
<gene>
    <name evidence="4" type="ORF">SAMN00790413_04180</name>
</gene>
<reference evidence="4 5" key="1">
    <citation type="submission" date="2017-04" db="EMBL/GenBank/DDBJ databases">
        <authorList>
            <person name="Afonso C.L."/>
            <person name="Miller P.J."/>
            <person name="Scott M.A."/>
            <person name="Spackman E."/>
            <person name="Goraichik I."/>
            <person name="Dimitrov K.M."/>
            <person name="Suarez D.L."/>
            <person name="Swayne D.E."/>
        </authorList>
    </citation>
    <scope>NUCLEOTIDE SEQUENCE [LARGE SCALE GENOMIC DNA]</scope>
    <source>
        <strain evidence="4 5">KR-140</strain>
    </source>
</reference>
<dbReference type="AlphaFoldDB" id="A0A1W1UP81"/>
<dbReference type="SUPFAM" id="SSF55073">
    <property type="entry name" value="Nucleotide cyclase"/>
    <property type="match status" value="1"/>
</dbReference>
<keyword evidence="1" id="KW-0175">Coiled coil</keyword>
<feature type="domain" description="HD-GYP" evidence="3">
    <location>
        <begin position="457"/>
        <end position="654"/>
    </location>
</feature>
<dbReference type="InterPro" id="IPR052020">
    <property type="entry name" value="Cyclic_di-GMP/3'3'-cGAMP_PDE"/>
</dbReference>
<dbReference type="NCBIfam" id="TIGR00254">
    <property type="entry name" value="GGDEF"/>
    <property type="match status" value="1"/>
</dbReference>
<dbReference type="InterPro" id="IPR037522">
    <property type="entry name" value="HD_GYP_dom"/>
</dbReference>
<evidence type="ECO:0000313" key="4">
    <source>
        <dbReference type="EMBL" id="SMB82887.1"/>
    </source>
</evidence>
<dbReference type="Pfam" id="PF00990">
    <property type="entry name" value="GGDEF"/>
    <property type="match status" value="1"/>
</dbReference>
<dbReference type="InterPro" id="IPR011990">
    <property type="entry name" value="TPR-like_helical_dom_sf"/>
</dbReference>
<protein>
    <submittedName>
        <fullName evidence="4">Diguanylate cyclase (GGDEF) domain-containing protein</fullName>
    </submittedName>
</protein>
<dbReference type="CDD" id="cd00077">
    <property type="entry name" value="HDc"/>
    <property type="match status" value="1"/>
</dbReference>
<feature type="coiled-coil region" evidence="1">
    <location>
        <begin position="675"/>
        <end position="702"/>
    </location>
</feature>
<dbReference type="STRING" id="695939.SAMN00790413_04180"/>
<name>A0A1W1UP81_9DEIO</name>
<evidence type="ECO:0000256" key="1">
    <source>
        <dbReference type="SAM" id="Coils"/>
    </source>
</evidence>
<dbReference type="Proteomes" id="UP000192582">
    <property type="component" value="Unassembled WGS sequence"/>
</dbReference>
<dbReference type="SMART" id="SM00471">
    <property type="entry name" value="HDc"/>
    <property type="match status" value="1"/>
</dbReference>
<dbReference type="Pfam" id="PF13424">
    <property type="entry name" value="TPR_12"/>
    <property type="match status" value="1"/>
</dbReference>
<dbReference type="RefSeq" id="WP_084046312.1">
    <property type="nucleotide sequence ID" value="NZ_FWWU01000006.1"/>
</dbReference>
<dbReference type="SUPFAM" id="SSF48452">
    <property type="entry name" value="TPR-like"/>
    <property type="match status" value="2"/>
</dbReference>
<evidence type="ECO:0000313" key="5">
    <source>
        <dbReference type="Proteomes" id="UP000192582"/>
    </source>
</evidence>
<dbReference type="InterPro" id="IPR003607">
    <property type="entry name" value="HD/PDEase_dom"/>
</dbReference>
<feature type="coiled-coil region" evidence="1">
    <location>
        <begin position="58"/>
        <end position="85"/>
    </location>
</feature>
<dbReference type="Pfam" id="PF13487">
    <property type="entry name" value="HD_5"/>
    <property type="match status" value="1"/>
</dbReference>
<dbReference type="OrthoDB" id="62858at2"/>
<dbReference type="CDD" id="cd01949">
    <property type="entry name" value="GGDEF"/>
    <property type="match status" value="1"/>
</dbReference>
<dbReference type="SMART" id="SM00267">
    <property type="entry name" value="GGDEF"/>
    <property type="match status" value="1"/>
</dbReference>
<organism evidence="4 5">
    <name type="scientific">Deinococcus hopiensis KR-140</name>
    <dbReference type="NCBI Taxonomy" id="695939"/>
    <lineage>
        <taxon>Bacteria</taxon>
        <taxon>Thermotogati</taxon>
        <taxon>Deinococcota</taxon>
        <taxon>Deinococci</taxon>
        <taxon>Deinococcales</taxon>
        <taxon>Deinococcaceae</taxon>
        <taxon>Deinococcus</taxon>
    </lineage>
</organism>
<dbReference type="InterPro" id="IPR019734">
    <property type="entry name" value="TPR_rpt"/>
</dbReference>
<evidence type="ECO:0000259" key="3">
    <source>
        <dbReference type="PROSITE" id="PS51832"/>
    </source>
</evidence>
<dbReference type="Gene3D" id="1.10.3210.10">
    <property type="entry name" value="Hypothetical protein af1432"/>
    <property type="match status" value="1"/>
</dbReference>
<dbReference type="Gene3D" id="3.30.70.270">
    <property type="match status" value="1"/>
</dbReference>
<dbReference type="InterPro" id="IPR029787">
    <property type="entry name" value="Nucleotide_cyclase"/>
</dbReference>
<dbReference type="Gene3D" id="1.25.40.10">
    <property type="entry name" value="Tetratricopeptide repeat domain"/>
    <property type="match status" value="2"/>
</dbReference>
<dbReference type="SUPFAM" id="SSF109604">
    <property type="entry name" value="HD-domain/PDEase-like"/>
    <property type="match status" value="1"/>
</dbReference>
<dbReference type="PANTHER" id="PTHR45228">
    <property type="entry name" value="CYCLIC DI-GMP PHOSPHODIESTERASE TM_0186-RELATED"/>
    <property type="match status" value="1"/>
</dbReference>
<feature type="domain" description="GGDEF" evidence="2">
    <location>
        <begin position="730"/>
        <end position="859"/>
    </location>
</feature>
<dbReference type="PANTHER" id="PTHR45228:SF8">
    <property type="entry name" value="TWO-COMPONENT RESPONSE REGULATOR-RELATED"/>
    <property type="match status" value="1"/>
</dbReference>
<sequence length="859" mass="94256">MIDPAAHPDAIESVWNTIVTRLSDDPPAALAQAQACVLQVPPLHGRKALFSRFLLGRAQQANMLLDEARETLLAVAREAEELGDSSLEAQARTHLGKVLLDLGEFGGAGEELRRAVVLTEHTGGPAGIRAAALNHLAAVNHQQGHTSTALGLLNEALTLRELEGDVTGQIQCLTNIGITQMWFGQYGEAIRTLTSAYTLYQTQPMNLQLETPILHNLANVHSANGDPRLAIEVMQTAYQSAVTSKNARFQAMASLNLGMFFLEAGHPDQARAPLQSALQLSQKSVNQVIEMHALDGLGTLYLQVGELEQAHGALQAALNLALKTGSKQAELEARLQLGKLYLRQNDLAVARQELEAGLQLATEVQSVKEQGTAHEVLAEVFQHSGNLELSLMHTREVLRIERELFNAERDRQTRNLSIQFEVTRARHEMEMYRVRTDLERQGREAAEKIVWERTAELAQAQQEVVTRLAMAAEYRDDTTGEHTRRVGRAAASIALALGWSKEQAGVLSVAARLHDVGKIGIPDSVLLKAGKLDANEYRQMQTHTFIGSRILSGGRSELLRMAEEIARTHHERWDGGGYPEGLEGEQIPLTGRIVALADVFDALTQARPYKTAWTPEQAAEEIARQRGTHFDPTLVDLALPILTQHDPRDVLVEDELIPLTQEDTNHVLTVFEELLVERTRELEQARQAAVQAAERMASLARTDSLTGLGNRRAFDIRMDQMLERASREGLELTVAALDLDGLKAVNDRSGHAHGDAFLQAFASAFKKWFGTLGEVYRLGGDEFVVLIPGNPGTEALHKALEGAQREVKHVGFPVATASLGSAAFPGDARTAGDLLHLSDQRMYEVKLARREKRGASNSI</sequence>
<evidence type="ECO:0000259" key="2">
    <source>
        <dbReference type="PROSITE" id="PS50887"/>
    </source>
</evidence>
<dbReference type="PROSITE" id="PS50887">
    <property type="entry name" value="GGDEF"/>
    <property type="match status" value="1"/>
</dbReference>
<dbReference type="SMART" id="SM00028">
    <property type="entry name" value="TPR"/>
    <property type="match status" value="8"/>
</dbReference>
<dbReference type="EMBL" id="FWWU01000006">
    <property type="protein sequence ID" value="SMB82887.1"/>
    <property type="molecule type" value="Genomic_DNA"/>
</dbReference>
<keyword evidence="5" id="KW-1185">Reference proteome</keyword>
<proteinExistence type="predicted"/>
<dbReference type="Pfam" id="PF13432">
    <property type="entry name" value="TPR_16"/>
    <property type="match status" value="2"/>
</dbReference>
<accession>A0A1W1UP81</accession>
<dbReference type="PROSITE" id="PS51832">
    <property type="entry name" value="HD_GYP"/>
    <property type="match status" value="1"/>
</dbReference>